<name>A0A8J6TF37_9CHLR</name>
<keyword evidence="3" id="KW-0472">Membrane</keyword>
<comment type="caution">
    <text evidence="4">The sequence shown here is derived from an EMBL/GenBank/DDBJ whole genome shotgun (WGS) entry which is preliminary data.</text>
</comment>
<dbReference type="EMBL" id="JACNJN010000104">
    <property type="protein sequence ID" value="MBC8335338.1"/>
    <property type="molecule type" value="Genomic_DNA"/>
</dbReference>
<proteinExistence type="inferred from homology"/>
<dbReference type="Pfam" id="PF01066">
    <property type="entry name" value="CDP-OH_P_transf"/>
    <property type="match status" value="1"/>
</dbReference>
<sequence>MSLSTANTTALTNLKKDWMRTGLFFILLTGAGYFLLDHFWEHNYALRWLGLTAALAAWQLIALWQALPQNHRAGEYALLPDLGLGNQLSLVRGFFIAALAGFLFSPWPFGWLGWVPAFLYFFSDITDLLDGYFARIQNHVTELGAALDMNNDSWGVLVVTGLAFWYGQVPVWYLPVGLARYFFLAGLWIRERQGKENLELPHSFRRRIFAGVQMGLITAMLVPLFAPPATTIAATLFMIPFLGGFLYDWFLVTGKIDPEKGAVFFENLLSSAWMRLLPLGLRILTAAGLAYLALLQPVDIFGLYQLPFGPLWLILEIIVILMLIFGVMGRLAAVFALVFLGLMLKFTLLTPLHFSLLLFSAILLFTGSGALSIWSPEEWLIYHRAGEDFHA</sequence>
<dbReference type="GO" id="GO:0016020">
    <property type="term" value="C:membrane"/>
    <property type="evidence" value="ECO:0007669"/>
    <property type="project" value="InterPro"/>
</dbReference>
<feature type="transmembrane region" description="Helical" evidence="3">
    <location>
        <begin position="88"/>
        <end position="105"/>
    </location>
</feature>
<dbReference type="InterPro" id="IPR048254">
    <property type="entry name" value="CDP_ALCOHOL_P_TRANSF_CS"/>
</dbReference>
<dbReference type="AlphaFoldDB" id="A0A8J6TF37"/>
<accession>A0A8J6TF37</accession>
<dbReference type="GO" id="GO:0008654">
    <property type="term" value="P:phospholipid biosynthetic process"/>
    <property type="evidence" value="ECO:0007669"/>
    <property type="project" value="InterPro"/>
</dbReference>
<organism evidence="4 5">
    <name type="scientific">Candidatus Desulfolinea nitratireducens</name>
    <dbReference type="NCBI Taxonomy" id="2841698"/>
    <lineage>
        <taxon>Bacteria</taxon>
        <taxon>Bacillati</taxon>
        <taxon>Chloroflexota</taxon>
        <taxon>Anaerolineae</taxon>
        <taxon>Anaerolineales</taxon>
        <taxon>Anaerolineales incertae sedis</taxon>
        <taxon>Candidatus Desulfolinea</taxon>
    </lineage>
</organism>
<evidence type="ECO:0000256" key="3">
    <source>
        <dbReference type="SAM" id="Phobius"/>
    </source>
</evidence>
<evidence type="ECO:0000313" key="5">
    <source>
        <dbReference type="Proteomes" id="UP000614469"/>
    </source>
</evidence>
<evidence type="ECO:0000256" key="2">
    <source>
        <dbReference type="RuleBase" id="RU003750"/>
    </source>
</evidence>
<feature type="transmembrane region" description="Helical" evidence="3">
    <location>
        <begin position="209"/>
        <end position="226"/>
    </location>
</feature>
<keyword evidence="3" id="KW-1133">Transmembrane helix</keyword>
<evidence type="ECO:0000313" key="4">
    <source>
        <dbReference type="EMBL" id="MBC8335338.1"/>
    </source>
</evidence>
<dbReference type="Gene3D" id="1.20.120.1760">
    <property type="match status" value="1"/>
</dbReference>
<feature type="transmembrane region" description="Helical" evidence="3">
    <location>
        <begin position="172"/>
        <end position="189"/>
    </location>
</feature>
<feature type="transmembrane region" description="Helical" evidence="3">
    <location>
        <begin position="273"/>
        <end position="294"/>
    </location>
</feature>
<comment type="similarity">
    <text evidence="2">Belongs to the CDP-alcohol phosphatidyltransferase class-I family.</text>
</comment>
<feature type="transmembrane region" description="Helical" evidence="3">
    <location>
        <begin position="232"/>
        <end position="252"/>
    </location>
</feature>
<gene>
    <name evidence="4" type="ORF">H8E29_08750</name>
</gene>
<keyword evidence="1 2" id="KW-0808">Transferase</keyword>
<feature type="transmembrane region" description="Helical" evidence="3">
    <location>
        <begin position="314"/>
        <end position="342"/>
    </location>
</feature>
<keyword evidence="3" id="KW-0812">Transmembrane</keyword>
<feature type="transmembrane region" description="Helical" evidence="3">
    <location>
        <begin position="46"/>
        <end position="67"/>
    </location>
</feature>
<feature type="transmembrane region" description="Helical" evidence="3">
    <location>
        <begin position="354"/>
        <end position="374"/>
    </location>
</feature>
<dbReference type="PROSITE" id="PS00379">
    <property type="entry name" value="CDP_ALCOHOL_P_TRANSF"/>
    <property type="match status" value="1"/>
</dbReference>
<evidence type="ECO:0000256" key="1">
    <source>
        <dbReference type="ARBA" id="ARBA00022679"/>
    </source>
</evidence>
<dbReference type="InterPro" id="IPR043130">
    <property type="entry name" value="CDP-OH_PTrfase_TM_dom"/>
</dbReference>
<dbReference type="Proteomes" id="UP000614469">
    <property type="component" value="Unassembled WGS sequence"/>
</dbReference>
<feature type="transmembrane region" description="Helical" evidence="3">
    <location>
        <begin position="21"/>
        <end position="40"/>
    </location>
</feature>
<reference evidence="4 5" key="1">
    <citation type="submission" date="2020-08" db="EMBL/GenBank/DDBJ databases">
        <title>Bridging the membrane lipid divide: bacteria of the FCB group superphylum have the potential to synthesize archaeal ether lipids.</title>
        <authorList>
            <person name="Villanueva L."/>
            <person name="Von Meijenfeldt F.A.B."/>
            <person name="Westbye A.B."/>
            <person name="Yadav S."/>
            <person name="Hopmans E.C."/>
            <person name="Dutilh B.E."/>
            <person name="Sinninghe Damste J.S."/>
        </authorList>
    </citation>
    <scope>NUCLEOTIDE SEQUENCE [LARGE SCALE GENOMIC DNA]</scope>
    <source>
        <strain evidence="4">NIOZ-UU36</strain>
    </source>
</reference>
<dbReference type="InterPro" id="IPR000462">
    <property type="entry name" value="CDP-OH_P_trans"/>
</dbReference>
<dbReference type="GO" id="GO:0016780">
    <property type="term" value="F:phosphotransferase activity, for other substituted phosphate groups"/>
    <property type="evidence" value="ECO:0007669"/>
    <property type="project" value="InterPro"/>
</dbReference>
<protein>
    <submittedName>
        <fullName evidence="4">CDP-alcohol phosphatidyltransferase family protein</fullName>
    </submittedName>
</protein>